<protein>
    <recommendedName>
        <fullName evidence="11">Probable nicotinate-nucleotide adenylyltransferase</fullName>
        <ecNumber evidence="11">2.7.7.18</ecNumber>
    </recommendedName>
    <alternativeName>
        <fullName evidence="11">Deamido-NAD(+) diphosphorylase</fullName>
    </alternativeName>
    <alternativeName>
        <fullName evidence="11">Deamido-NAD(+) pyrophosphorylase</fullName>
    </alternativeName>
    <alternativeName>
        <fullName evidence="11">Nicotinate mononucleotide adenylyltransferase</fullName>
        <shortName evidence="11">NaMN adenylyltransferase</shortName>
    </alternativeName>
</protein>
<evidence type="ECO:0000256" key="9">
    <source>
        <dbReference type="ARBA" id="ARBA00023027"/>
    </source>
</evidence>
<dbReference type="NCBIfam" id="NF000840">
    <property type="entry name" value="PRK00071.1-3"/>
    <property type="match status" value="1"/>
</dbReference>
<keyword evidence="6 11" id="KW-0548">Nucleotidyltransferase</keyword>
<dbReference type="GO" id="GO:0005524">
    <property type="term" value="F:ATP binding"/>
    <property type="evidence" value="ECO:0007669"/>
    <property type="project" value="UniProtKB-KW"/>
</dbReference>
<dbReference type="GO" id="GO:0009435">
    <property type="term" value="P:NAD+ biosynthetic process"/>
    <property type="evidence" value="ECO:0007669"/>
    <property type="project" value="UniProtKB-UniRule"/>
</dbReference>
<name>A0A848G7F3_9RHOO</name>
<keyword evidence="5 11" id="KW-0808">Transferase</keyword>
<comment type="function">
    <text evidence="1 11">Catalyzes the reversible adenylation of nicotinate mononucleotide (NaMN) to nicotinic acid adenine dinucleotide (NaAD).</text>
</comment>
<comment type="similarity">
    <text evidence="3 11">Belongs to the NadD family.</text>
</comment>
<dbReference type="Gene3D" id="3.40.50.620">
    <property type="entry name" value="HUPs"/>
    <property type="match status" value="1"/>
</dbReference>
<comment type="pathway">
    <text evidence="2 11">Cofactor biosynthesis; NAD(+) biosynthesis; deamido-NAD(+) from nicotinate D-ribonucleotide: step 1/1.</text>
</comment>
<evidence type="ECO:0000313" key="13">
    <source>
        <dbReference type="EMBL" id="NML26343.1"/>
    </source>
</evidence>
<dbReference type="UniPathway" id="UPA00253">
    <property type="reaction ID" value="UER00332"/>
</dbReference>
<evidence type="ECO:0000256" key="11">
    <source>
        <dbReference type="HAMAP-Rule" id="MF_00244"/>
    </source>
</evidence>
<dbReference type="NCBIfam" id="NF000839">
    <property type="entry name" value="PRK00071.1-1"/>
    <property type="match status" value="1"/>
</dbReference>
<feature type="domain" description="Cytidyltransferase-like" evidence="12">
    <location>
        <begin position="13"/>
        <end position="194"/>
    </location>
</feature>
<dbReference type="RefSeq" id="WP_169145878.1">
    <property type="nucleotide sequence ID" value="NZ_JABBGA010000007.1"/>
</dbReference>
<dbReference type="GO" id="GO:0004515">
    <property type="term" value="F:nicotinate-nucleotide adenylyltransferase activity"/>
    <property type="evidence" value="ECO:0007669"/>
    <property type="project" value="UniProtKB-UniRule"/>
</dbReference>
<accession>A0A848G7F3</accession>
<dbReference type="EMBL" id="JABBGA010000007">
    <property type="protein sequence ID" value="NML26343.1"/>
    <property type="molecule type" value="Genomic_DNA"/>
</dbReference>
<dbReference type="NCBIfam" id="TIGR00482">
    <property type="entry name" value="nicotinate (nicotinamide) nucleotide adenylyltransferase"/>
    <property type="match status" value="1"/>
</dbReference>
<comment type="caution">
    <text evidence="13">The sequence shown here is derived from an EMBL/GenBank/DDBJ whole genome shotgun (WGS) entry which is preliminary data.</text>
</comment>
<evidence type="ECO:0000313" key="14">
    <source>
        <dbReference type="Proteomes" id="UP000580043"/>
    </source>
</evidence>
<dbReference type="InterPro" id="IPR005248">
    <property type="entry name" value="NadD/NMNAT"/>
</dbReference>
<keyword evidence="14" id="KW-1185">Reference proteome</keyword>
<dbReference type="SUPFAM" id="SSF52374">
    <property type="entry name" value="Nucleotidylyl transferase"/>
    <property type="match status" value="1"/>
</dbReference>
<evidence type="ECO:0000256" key="8">
    <source>
        <dbReference type="ARBA" id="ARBA00022840"/>
    </source>
</evidence>
<evidence type="ECO:0000256" key="1">
    <source>
        <dbReference type="ARBA" id="ARBA00002324"/>
    </source>
</evidence>
<evidence type="ECO:0000256" key="2">
    <source>
        <dbReference type="ARBA" id="ARBA00005019"/>
    </source>
</evidence>
<dbReference type="PANTHER" id="PTHR39321">
    <property type="entry name" value="NICOTINATE-NUCLEOTIDE ADENYLYLTRANSFERASE-RELATED"/>
    <property type="match status" value="1"/>
</dbReference>
<keyword evidence="7 11" id="KW-0547">Nucleotide-binding</keyword>
<dbReference type="Proteomes" id="UP000580043">
    <property type="component" value="Unassembled WGS sequence"/>
</dbReference>
<evidence type="ECO:0000256" key="3">
    <source>
        <dbReference type="ARBA" id="ARBA00009014"/>
    </source>
</evidence>
<evidence type="ECO:0000256" key="6">
    <source>
        <dbReference type="ARBA" id="ARBA00022695"/>
    </source>
</evidence>
<organism evidence="13 14">
    <name type="scientific">Zoogloea dura</name>
    <dbReference type="NCBI Taxonomy" id="2728840"/>
    <lineage>
        <taxon>Bacteria</taxon>
        <taxon>Pseudomonadati</taxon>
        <taxon>Pseudomonadota</taxon>
        <taxon>Betaproteobacteria</taxon>
        <taxon>Rhodocyclales</taxon>
        <taxon>Zoogloeaceae</taxon>
        <taxon>Zoogloea</taxon>
    </lineage>
</organism>
<gene>
    <name evidence="11 13" type="primary">nadD</name>
    <name evidence="13" type="ORF">HHL15_11370</name>
</gene>
<dbReference type="PANTHER" id="PTHR39321:SF3">
    <property type="entry name" value="PHOSPHOPANTETHEINE ADENYLYLTRANSFERASE"/>
    <property type="match status" value="1"/>
</dbReference>
<evidence type="ECO:0000259" key="12">
    <source>
        <dbReference type="Pfam" id="PF01467"/>
    </source>
</evidence>
<comment type="catalytic activity">
    <reaction evidence="10 11">
        <text>nicotinate beta-D-ribonucleotide + ATP + H(+) = deamido-NAD(+) + diphosphate</text>
        <dbReference type="Rhea" id="RHEA:22860"/>
        <dbReference type="ChEBI" id="CHEBI:15378"/>
        <dbReference type="ChEBI" id="CHEBI:30616"/>
        <dbReference type="ChEBI" id="CHEBI:33019"/>
        <dbReference type="ChEBI" id="CHEBI:57502"/>
        <dbReference type="ChEBI" id="CHEBI:58437"/>
        <dbReference type="EC" id="2.7.7.18"/>
    </reaction>
</comment>
<evidence type="ECO:0000256" key="5">
    <source>
        <dbReference type="ARBA" id="ARBA00022679"/>
    </source>
</evidence>
<dbReference type="CDD" id="cd02165">
    <property type="entry name" value="NMNAT"/>
    <property type="match status" value="1"/>
</dbReference>
<keyword evidence="4 11" id="KW-0662">Pyridine nucleotide biosynthesis</keyword>
<dbReference type="EC" id="2.7.7.18" evidence="11"/>
<dbReference type="Pfam" id="PF01467">
    <property type="entry name" value="CTP_transf_like"/>
    <property type="match status" value="1"/>
</dbReference>
<keyword evidence="8 11" id="KW-0067">ATP-binding</keyword>
<evidence type="ECO:0000256" key="7">
    <source>
        <dbReference type="ARBA" id="ARBA00022741"/>
    </source>
</evidence>
<keyword evidence="9 11" id="KW-0520">NAD</keyword>
<evidence type="ECO:0000256" key="10">
    <source>
        <dbReference type="ARBA" id="ARBA00048721"/>
    </source>
</evidence>
<dbReference type="HAMAP" id="MF_00244">
    <property type="entry name" value="NaMN_adenylyltr"/>
    <property type="match status" value="1"/>
</dbReference>
<reference evidence="13 14" key="1">
    <citation type="submission" date="2020-04" db="EMBL/GenBank/DDBJ databases">
        <title>Zoogloea sp. G-4-1-14 isolated from soil.</title>
        <authorList>
            <person name="Dahal R.H."/>
        </authorList>
    </citation>
    <scope>NUCLEOTIDE SEQUENCE [LARGE SCALE GENOMIC DNA]</scope>
    <source>
        <strain evidence="13 14">G-4-1-14</strain>
    </source>
</reference>
<sequence length="220" mass="23216">MTLPDAGGGPLGLFGGTFDPIHYGHLRLAETAREALGLARVRLIPAGQPPHRAAPGASGAHRLAMARLATADNPAFEIDPAEVEAQQASFTILTLERLRAALGPERPLVLLLGLDAFLGLPAWRRWEALFDFAHIAVANRPGYSLDSAALPPPLAAQLAARHATAAGLGDTPAGRIVPFSMTPLAISATDIRSRAAAGHSLRYLLPPPVLDYISLHQLYS</sequence>
<dbReference type="InterPro" id="IPR004821">
    <property type="entry name" value="Cyt_trans-like"/>
</dbReference>
<dbReference type="AlphaFoldDB" id="A0A848G7F3"/>
<evidence type="ECO:0000256" key="4">
    <source>
        <dbReference type="ARBA" id="ARBA00022642"/>
    </source>
</evidence>
<dbReference type="InterPro" id="IPR014729">
    <property type="entry name" value="Rossmann-like_a/b/a_fold"/>
</dbReference>
<proteinExistence type="inferred from homology"/>
<dbReference type="NCBIfam" id="TIGR00125">
    <property type="entry name" value="cyt_tran_rel"/>
    <property type="match status" value="1"/>
</dbReference>